<comment type="caution">
    <text evidence="1">The sequence shown here is derived from an EMBL/GenBank/DDBJ whole genome shotgun (WGS) entry which is preliminary data.</text>
</comment>
<dbReference type="AlphaFoldDB" id="A0A1U7HD39"/>
<name>A0A1U7HD39_9CYAN</name>
<proteinExistence type="predicted"/>
<organism evidence="1 2">
    <name type="scientific">Hydrococcus rivularis NIES-593</name>
    <dbReference type="NCBI Taxonomy" id="1921803"/>
    <lineage>
        <taxon>Bacteria</taxon>
        <taxon>Bacillati</taxon>
        <taxon>Cyanobacteriota</taxon>
        <taxon>Cyanophyceae</taxon>
        <taxon>Pleurocapsales</taxon>
        <taxon>Hydrococcaceae</taxon>
        <taxon>Hydrococcus</taxon>
    </lineage>
</organism>
<dbReference type="RefSeq" id="WP_073600517.1">
    <property type="nucleotide sequence ID" value="NZ_MRCB01000020.1"/>
</dbReference>
<sequence length="152" mass="17492">MQSQWITIDGIIKQGHQVASGMAENSPYPGSTIEMQTPFFQKLGLDLTPFFPATLNVSISPYTFTVKQPEYTFQKVEWTSKHPPEDFSFSRCRVVYNNIRYDTLIYYPHPETKKTHFQDNSTVEILAPLIPNLSYGDRIQIELNSLEIEISP</sequence>
<dbReference type="OrthoDB" id="194883at2"/>
<keyword evidence="2" id="KW-1185">Reference proteome</keyword>
<evidence type="ECO:0000313" key="1">
    <source>
        <dbReference type="EMBL" id="OKH21474.1"/>
    </source>
</evidence>
<dbReference type="Proteomes" id="UP000186868">
    <property type="component" value="Unassembled WGS sequence"/>
</dbReference>
<reference evidence="1 2" key="1">
    <citation type="submission" date="2016-11" db="EMBL/GenBank/DDBJ databases">
        <title>Draft Genome Sequences of Nine Cyanobacterial Strains from Diverse Habitats.</title>
        <authorList>
            <person name="Zhu T."/>
            <person name="Hou S."/>
            <person name="Lu X."/>
            <person name="Hess W.R."/>
        </authorList>
    </citation>
    <scope>NUCLEOTIDE SEQUENCE [LARGE SCALE GENOMIC DNA]</scope>
    <source>
        <strain evidence="1 2">NIES-593</strain>
    </source>
</reference>
<dbReference type="STRING" id="1921803.NIES593_15585"/>
<gene>
    <name evidence="1" type="ORF">NIES593_15585</name>
</gene>
<protein>
    <submittedName>
        <fullName evidence="1">Uncharacterized protein</fullName>
    </submittedName>
</protein>
<evidence type="ECO:0000313" key="2">
    <source>
        <dbReference type="Proteomes" id="UP000186868"/>
    </source>
</evidence>
<dbReference type="EMBL" id="MRCB01000020">
    <property type="protein sequence ID" value="OKH21474.1"/>
    <property type="molecule type" value="Genomic_DNA"/>
</dbReference>
<accession>A0A1U7HD39</accession>